<evidence type="ECO:0000313" key="2">
    <source>
        <dbReference type="EMBL" id="MQL94053.1"/>
    </source>
</evidence>
<evidence type="ECO:0000313" key="3">
    <source>
        <dbReference type="Proteomes" id="UP000652761"/>
    </source>
</evidence>
<protein>
    <recommendedName>
        <fullName evidence="4">Secreted protein</fullName>
    </recommendedName>
</protein>
<reference evidence="2" key="1">
    <citation type="submission" date="2017-07" db="EMBL/GenBank/DDBJ databases">
        <title>Taro Niue Genome Assembly and Annotation.</title>
        <authorList>
            <person name="Atibalentja N."/>
            <person name="Keating K."/>
            <person name="Fields C.J."/>
        </authorList>
    </citation>
    <scope>NUCLEOTIDE SEQUENCE</scope>
    <source>
        <strain evidence="2">Niue_2</strain>
        <tissue evidence="2">Leaf</tissue>
    </source>
</reference>
<feature type="chain" id="PRO_5032872235" description="Secreted protein" evidence="1">
    <location>
        <begin position="25"/>
        <end position="156"/>
    </location>
</feature>
<sequence>MLLGVVKVVANLLVGAVVVVDVDAAVVPSAKYVLSPDNTTHMNARSAIFQRPASMAGRKRRRRSEERVGGLCLSRTLHSPETEDEYIEILVSRERSSFESHGSAGFSHSDASTTVAAGDWLKCMRFGAVQWILKTRTYFGFSHHTAYLYLSVIYLD</sequence>
<dbReference type="OrthoDB" id="306099at2759"/>
<dbReference type="EMBL" id="NMUH01001626">
    <property type="protein sequence ID" value="MQL94053.1"/>
    <property type="molecule type" value="Genomic_DNA"/>
</dbReference>
<dbReference type="AlphaFoldDB" id="A0A843VPE4"/>
<proteinExistence type="predicted"/>
<evidence type="ECO:0000256" key="1">
    <source>
        <dbReference type="SAM" id="SignalP"/>
    </source>
</evidence>
<name>A0A843VPE4_COLES</name>
<accession>A0A843VPE4</accession>
<dbReference type="Proteomes" id="UP000652761">
    <property type="component" value="Unassembled WGS sequence"/>
</dbReference>
<keyword evidence="1" id="KW-0732">Signal</keyword>
<evidence type="ECO:0008006" key="4">
    <source>
        <dbReference type="Google" id="ProtNLM"/>
    </source>
</evidence>
<feature type="signal peptide" evidence="1">
    <location>
        <begin position="1"/>
        <end position="24"/>
    </location>
</feature>
<comment type="caution">
    <text evidence="2">The sequence shown here is derived from an EMBL/GenBank/DDBJ whole genome shotgun (WGS) entry which is preliminary data.</text>
</comment>
<organism evidence="2 3">
    <name type="scientific">Colocasia esculenta</name>
    <name type="common">Wild taro</name>
    <name type="synonym">Arum esculentum</name>
    <dbReference type="NCBI Taxonomy" id="4460"/>
    <lineage>
        <taxon>Eukaryota</taxon>
        <taxon>Viridiplantae</taxon>
        <taxon>Streptophyta</taxon>
        <taxon>Embryophyta</taxon>
        <taxon>Tracheophyta</taxon>
        <taxon>Spermatophyta</taxon>
        <taxon>Magnoliopsida</taxon>
        <taxon>Liliopsida</taxon>
        <taxon>Araceae</taxon>
        <taxon>Aroideae</taxon>
        <taxon>Colocasieae</taxon>
        <taxon>Colocasia</taxon>
    </lineage>
</organism>
<gene>
    <name evidence="2" type="ORF">Taro_026707</name>
</gene>
<keyword evidence="3" id="KW-1185">Reference proteome</keyword>